<keyword evidence="1" id="KW-0175">Coiled coil</keyword>
<accession>A0AB39V9C1</accession>
<sequence>MGTGKYRITKIARDWDENKKRIILKRIVSDGEVKYVNENDNVDIDITETYYRILSNNKAKFLGSMEQFIFKVNKMKRNIKNNCIIIKDYTEEEYEKFEEKCYKIFKKSIIVKEQGKDVEKEKICRNFYKDEREIMKKRLKEAKNFNNIIFNICNKIFKLEYLDYTDEKVYEIFQKEIKFEDIKNLKEVFKQQENGLETDKLLTISFNKKRSNVLLEFIQQIVKQKFENEKELENWFSHDGEKYCKEIFKIYSNMSQKEKYSKLLGHNDESIASDSEKRETLQRRLKLGDYSKYDLKKYYQKDYKEEAIKELEDKSKEELEREIEELIKKNYKIDKLCDEISNLEFSFVDSKKENKDKMSEIIVKIKEHYKNNVNVEEELENKEKYILSMIHNYIKGRYRKCLELQQKENVDFENLGKRIKEIFDSNEVMKKLKKSIINKINSYKIFEMKFQNPNIESSDDLEILKAEETFLNKLSTAVSKVGYTLNILLDTRTTSKKMNKKNIKNPDILAGYNVTIELLPYCSFEILYSVYPEIKKDIELLKGMVLFIQEFRQKILHPSQLLGSNVKKSISIKEKDTIVKIHEDNKDNEKWEMYNKEKIRSYFEDILEKIPDYFIEKYESNNVFNIYRDFGVKIMEVVKNFNFKENNTIDYLFPKFHKIYKRMCKLENIDDRQNGARKYLLQTIYYYYFQYEIENDKNNISKYLNLYRNKIKVKKISYSYITDNKAVNNKNIEILYRNIQREGMLNNRLSQMNKEWIEFIVVQFSEFLTNKKLNWILDNLSEYKKKEKLDENDKNKLLKILKQKMNKNITYSNDSYVFISLAQFLDLKEISNLIHDIKKFIQFREKNVSKYKPEKNKLYTEELRKILYILKVMLEHKERLIQKHYLESYDEDISIMYGKDIEKKDIKDIEIKIKNKNQEVINQPLYKSGNDENSSWIVLYGIEQAKRNGTFKFFEGFFNLNDDIKLCKENIEKYEELYNEKEENQRKVDEYISSEENNNIDEVKEIKEINNNKQLFYYYKNMIYGDGLKKGYDFINDIYSHYLSWAYKVERDCKIYKIKEYENKKNFKEYKFKEYKSIKNFRNEIAHFNYFQKTNKSLLELLNDFYDIFDYNLKYQRDVQNVINNIFEKYQIVRKDGGPVVFYCKTDKKLKLSENIIPKKHLKYPEIKLIHEKYVEFFKKLFEYKK</sequence>
<dbReference type="RefSeq" id="WP_369712751.1">
    <property type="nucleotide sequence ID" value="NZ_CP165646.1"/>
</dbReference>
<protein>
    <submittedName>
        <fullName evidence="2">Uncharacterized protein</fullName>
    </submittedName>
</protein>
<dbReference type="AlphaFoldDB" id="A0AB39V9C1"/>
<evidence type="ECO:0000313" key="2">
    <source>
        <dbReference type="EMBL" id="XDU64401.1"/>
    </source>
</evidence>
<name>A0AB39V9C1_9FUSO</name>
<organism evidence="2">
    <name type="scientific">Leptotrichia mesophila</name>
    <dbReference type="NCBI Taxonomy" id="3239303"/>
    <lineage>
        <taxon>Bacteria</taxon>
        <taxon>Fusobacteriati</taxon>
        <taxon>Fusobacteriota</taxon>
        <taxon>Fusobacteriia</taxon>
        <taxon>Fusobacteriales</taxon>
        <taxon>Leptotrichiaceae</taxon>
        <taxon>Leptotrichia</taxon>
    </lineage>
</organism>
<feature type="coiled-coil region" evidence="1">
    <location>
        <begin position="964"/>
        <end position="1012"/>
    </location>
</feature>
<feature type="coiled-coil region" evidence="1">
    <location>
        <begin position="301"/>
        <end position="336"/>
    </location>
</feature>
<reference evidence="2" key="1">
    <citation type="submission" date="2024-07" db="EMBL/GenBank/DDBJ databases">
        <authorList>
            <person name="Li X.-J."/>
            <person name="Wang X."/>
        </authorList>
    </citation>
    <scope>NUCLEOTIDE SEQUENCE</scope>
    <source>
        <strain evidence="2">HSP-342</strain>
    </source>
</reference>
<gene>
    <name evidence="2" type="ORF">AB8B23_10830</name>
</gene>
<proteinExistence type="predicted"/>
<evidence type="ECO:0000256" key="1">
    <source>
        <dbReference type="SAM" id="Coils"/>
    </source>
</evidence>
<dbReference type="EMBL" id="CP165646">
    <property type="protein sequence ID" value="XDU64401.1"/>
    <property type="molecule type" value="Genomic_DNA"/>
</dbReference>
<dbReference type="KEGG" id="lmes:AB8B23_10830"/>